<evidence type="ECO:0000313" key="3">
    <source>
        <dbReference type="EMBL" id="GLJ77169.1"/>
    </source>
</evidence>
<evidence type="ECO:0000313" key="4">
    <source>
        <dbReference type="Proteomes" id="UP001142372"/>
    </source>
</evidence>
<dbReference type="Proteomes" id="UP001142372">
    <property type="component" value="Unassembled WGS sequence"/>
</dbReference>
<feature type="transmembrane region" description="Helical" evidence="1">
    <location>
        <begin position="84"/>
        <end position="100"/>
    </location>
</feature>
<reference evidence="3" key="2">
    <citation type="submission" date="2023-01" db="EMBL/GenBank/DDBJ databases">
        <authorList>
            <person name="Sun Q."/>
            <person name="Evtushenko L."/>
        </authorList>
    </citation>
    <scope>NUCLEOTIDE SEQUENCE</scope>
    <source>
        <strain evidence="3">VKM Ac-1401</strain>
    </source>
</reference>
<reference evidence="3" key="1">
    <citation type="journal article" date="2014" name="Int. J. Syst. Evol. Microbiol.">
        <title>Complete genome sequence of Corynebacterium casei LMG S-19264T (=DSM 44701T), isolated from a smear-ripened cheese.</title>
        <authorList>
            <consortium name="US DOE Joint Genome Institute (JGI-PGF)"/>
            <person name="Walter F."/>
            <person name="Albersmeier A."/>
            <person name="Kalinowski J."/>
            <person name="Ruckert C."/>
        </authorList>
    </citation>
    <scope>NUCLEOTIDE SEQUENCE</scope>
    <source>
        <strain evidence="3">VKM Ac-1401</strain>
    </source>
</reference>
<comment type="caution">
    <text evidence="3">The sequence shown here is derived from an EMBL/GenBank/DDBJ whole genome shotgun (WGS) entry which is preliminary data.</text>
</comment>
<accession>A0A9W6HBU6</accession>
<dbReference type="InterPro" id="IPR055568">
    <property type="entry name" value="DUF7144"/>
</dbReference>
<evidence type="ECO:0000256" key="1">
    <source>
        <dbReference type="SAM" id="Phobius"/>
    </source>
</evidence>
<evidence type="ECO:0000259" key="2">
    <source>
        <dbReference type="Pfam" id="PF23636"/>
    </source>
</evidence>
<dbReference type="EMBL" id="BSEN01000013">
    <property type="protein sequence ID" value="GLJ77169.1"/>
    <property type="molecule type" value="Genomic_DNA"/>
</dbReference>
<dbReference type="Pfam" id="PF23636">
    <property type="entry name" value="DUF7144"/>
    <property type="match status" value="1"/>
</dbReference>
<dbReference type="RefSeq" id="WP_271177817.1">
    <property type="nucleotide sequence ID" value="NZ_BAAAJO010000004.1"/>
</dbReference>
<feature type="transmembrane region" description="Helical" evidence="1">
    <location>
        <begin position="12"/>
        <end position="37"/>
    </location>
</feature>
<sequence>MTTADSATLSGWRAFAALVVLISGLFSVLQGIVALFAPDPYYVVAHGSLFVFDISGWGWWNLIIGILAVLASGGLFAGALWARIVVVILAILSAIGQLFLIPAQPWWSAILIALDVLVIYAVTAHGGSAPRRPTTS</sequence>
<gene>
    <name evidence="3" type="ORF">GCM10017584_27430</name>
</gene>
<protein>
    <submittedName>
        <fullName evidence="3">Membrane protein</fullName>
    </submittedName>
</protein>
<name>A0A9W6HBU6_9MICO</name>
<proteinExistence type="predicted"/>
<organism evidence="3 4">
    <name type="scientific">Leifsonia poae</name>
    <dbReference type="NCBI Taxonomy" id="110933"/>
    <lineage>
        <taxon>Bacteria</taxon>
        <taxon>Bacillati</taxon>
        <taxon>Actinomycetota</taxon>
        <taxon>Actinomycetes</taxon>
        <taxon>Micrococcales</taxon>
        <taxon>Microbacteriaceae</taxon>
        <taxon>Leifsonia</taxon>
    </lineage>
</organism>
<keyword evidence="1" id="KW-0472">Membrane</keyword>
<keyword evidence="1" id="KW-1133">Transmembrane helix</keyword>
<keyword evidence="4" id="KW-1185">Reference proteome</keyword>
<keyword evidence="1" id="KW-0812">Transmembrane</keyword>
<feature type="domain" description="DUF7144" evidence="2">
    <location>
        <begin position="12"/>
        <end position="126"/>
    </location>
</feature>
<feature type="transmembrane region" description="Helical" evidence="1">
    <location>
        <begin position="57"/>
        <end position="77"/>
    </location>
</feature>
<feature type="transmembrane region" description="Helical" evidence="1">
    <location>
        <begin position="106"/>
        <end position="123"/>
    </location>
</feature>
<dbReference type="AlphaFoldDB" id="A0A9W6HBU6"/>